<comment type="subcellular location">
    <subcellularLocation>
        <location evidence="1">Cytoplasm</location>
    </subcellularLocation>
</comment>
<keyword evidence="7" id="KW-1015">Disulfide bond</keyword>
<dbReference type="InterPro" id="IPR007110">
    <property type="entry name" value="Ig-like_dom"/>
</dbReference>
<dbReference type="FunFam" id="2.60.40.10:FF:000425">
    <property type="entry name" value="Myosin light chain kinase"/>
    <property type="match status" value="1"/>
</dbReference>
<dbReference type="Pfam" id="PF00069">
    <property type="entry name" value="Pkinase"/>
    <property type="match status" value="2"/>
</dbReference>
<evidence type="ECO:0000256" key="2">
    <source>
        <dbReference type="ARBA" id="ARBA00006692"/>
    </source>
</evidence>
<dbReference type="Pfam" id="PF00041">
    <property type="entry name" value="fn3"/>
    <property type="match status" value="1"/>
</dbReference>
<gene>
    <name evidence="9" type="ORF">LSAA_12877</name>
</gene>
<dbReference type="InterPro" id="IPR036116">
    <property type="entry name" value="FN3_sf"/>
</dbReference>
<dbReference type="GO" id="GO:0004672">
    <property type="term" value="F:protein kinase activity"/>
    <property type="evidence" value="ECO:0007669"/>
    <property type="project" value="InterPro"/>
</dbReference>
<dbReference type="Pfam" id="PF07679">
    <property type="entry name" value="I-set"/>
    <property type="match status" value="13"/>
</dbReference>
<dbReference type="FunFam" id="2.60.40.10:FF:000032">
    <property type="entry name" value="palladin isoform X1"/>
    <property type="match status" value="3"/>
</dbReference>
<dbReference type="InterPro" id="IPR013783">
    <property type="entry name" value="Ig-like_fold"/>
</dbReference>
<evidence type="ECO:0000256" key="1">
    <source>
        <dbReference type="ARBA" id="ARBA00004496"/>
    </source>
</evidence>
<dbReference type="InterPro" id="IPR036179">
    <property type="entry name" value="Ig-like_dom_sf"/>
</dbReference>
<evidence type="ECO:0000256" key="6">
    <source>
        <dbReference type="ARBA" id="ARBA00022840"/>
    </source>
</evidence>
<proteinExistence type="inferred from homology"/>
<dbReference type="SMART" id="SM00409">
    <property type="entry name" value="IG"/>
    <property type="match status" value="12"/>
</dbReference>
<dbReference type="FunFam" id="2.60.40.10:FF:000145">
    <property type="entry name" value="Myosin light chain kinase, smooth muscle"/>
    <property type="match status" value="1"/>
</dbReference>
<dbReference type="SUPFAM" id="SSF49265">
    <property type="entry name" value="Fibronectin type III"/>
    <property type="match status" value="2"/>
</dbReference>
<dbReference type="FunFam" id="2.60.40.10:FF:000107">
    <property type="entry name" value="Myosin, light chain kinase a"/>
    <property type="match status" value="1"/>
</dbReference>
<keyword evidence="8" id="KW-0393">Immunoglobulin domain</keyword>
<evidence type="ECO:0000256" key="5">
    <source>
        <dbReference type="ARBA" id="ARBA00022741"/>
    </source>
</evidence>
<dbReference type="GO" id="GO:0005737">
    <property type="term" value="C:cytoplasm"/>
    <property type="evidence" value="ECO:0007669"/>
    <property type="project" value="UniProtKB-SubCell"/>
</dbReference>
<dbReference type="GO" id="GO:0060298">
    <property type="term" value="P:positive regulation of sarcomere organization"/>
    <property type="evidence" value="ECO:0007669"/>
    <property type="project" value="UniProtKB-ARBA"/>
</dbReference>
<keyword evidence="6" id="KW-0067">ATP-binding</keyword>
<dbReference type="InterPro" id="IPR013098">
    <property type="entry name" value="Ig_I-set"/>
</dbReference>
<dbReference type="InterPro" id="IPR011009">
    <property type="entry name" value="Kinase-like_dom_sf"/>
</dbReference>
<reference evidence="9" key="1">
    <citation type="submission" date="2021-02" db="EMBL/GenBank/DDBJ databases">
        <authorList>
            <person name="Bekaert M."/>
        </authorList>
    </citation>
    <scope>NUCLEOTIDE SEQUENCE</scope>
    <source>
        <strain evidence="9">IoA-00</strain>
    </source>
</reference>
<dbReference type="GO" id="GO:0005524">
    <property type="term" value="F:ATP binding"/>
    <property type="evidence" value="ECO:0007669"/>
    <property type="project" value="UniProtKB-KW"/>
</dbReference>
<protein>
    <submittedName>
        <fullName evidence="9">Myosin light chain kinase family member 4,Myosin light chain kinase 3</fullName>
    </submittedName>
</protein>
<keyword evidence="4" id="KW-0677">Repeat</keyword>
<dbReference type="SMART" id="SM00408">
    <property type="entry name" value="IGc2"/>
    <property type="match status" value="9"/>
</dbReference>
<dbReference type="Gene3D" id="3.30.200.20">
    <property type="entry name" value="Phosphorylase Kinase, domain 1"/>
    <property type="match status" value="1"/>
</dbReference>
<keyword evidence="5" id="KW-0547">Nucleotide-binding</keyword>
<name>A0A7R8D541_LEPSM</name>
<comment type="similarity">
    <text evidence="2">Belongs to the protein kinase superfamily. CAMK Ser/Thr protein kinase family.</text>
</comment>
<keyword evidence="9" id="KW-0418">Kinase</keyword>
<dbReference type="OrthoDB" id="6371610at2759"/>
<keyword evidence="9" id="KW-0808">Transferase</keyword>
<organism evidence="9 10">
    <name type="scientific">Lepeophtheirus salmonis</name>
    <name type="common">Salmon louse</name>
    <name type="synonym">Caligus salmonis</name>
    <dbReference type="NCBI Taxonomy" id="72036"/>
    <lineage>
        <taxon>Eukaryota</taxon>
        <taxon>Metazoa</taxon>
        <taxon>Ecdysozoa</taxon>
        <taxon>Arthropoda</taxon>
        <taxon>Crustacea</taxon>
        <taxon>Multicrustacea</taxon>
        <taxon>Hexanauplia</taxon>
        <taxon>Copepoda</taxon>
        <taxon>Siphonostomatoida</taxon>
        <taxon>Caligidae</taxon>
        <taxon>Lepeophtheirus</taxon>
    </lineage>
</organism>
<evidence type="ECO:0000256" key="7">
    <source>
        <dbReference type="ARBA" id="ARBA00023157"/>
    </source>
</evidence>
<keyword evidence="3" id="KW-0963">Cytoplasm</keyword>
<dbReference type="InterPro" id="IPR003599">
    <property type="entry name" value="Ig_sub"/>
</dbReference>
<evidence type="ECO:0000256" key="3">
    <source>
        <dbReference type="ARBA" id="ARBA00022490"/>
    </source>
</evidence>
<dbReference type="GO" id="GO:0045989">
    <property type="term" value="P:positive regulation of striated muscle contraction"/>
    <property type="evidence" value="ECO:0007669"/>
    <property type="project" value="UniProtKB-ARBA"/>
</dbReference>
<dbReference type="PANTHER" id="PTHR47633:SF3">
    <property type="entry name" value="STRIATED MUSCLE PREFERENTIALLY EXPRESSED PROTEIN KINASE"/>
    <property type="match status" value="1"/>
</dbReference>
<dbReference type="InterPro" id="IPR000719">
    <property type="entry name" value="Prot_kinase_dom"/>
</dbReference>
<dbReference type="SMART" id="SM00060">
    <property type="entry name" value="FN3"/>
    <property type="match status" value="2"/>
</dbReference>
<dbReference type="PROSITE" id="PS50011">
    <property type="entry name" value="PROTEIN_KINASE_DOM"/>
    <property type="match status" value="2"/>
</dbReference>
<dbReference type="InterPro" id="IPR003961">
    <property type="entry name" value="FN3_dom"/>
</dbReference>
<dbReference type="EMBL" id="HG994586">
    <property type="protein sequence ID" value="CAF3002460.1"/>
    <property type="molecule type" value="Genomic_DNA"/>
</dbReference>
<dbReference type="GO" id="GO:0030154">
    <property type="term" value="P:cell differentiation"/>
    <property type="evidence" value="ECO:0007669"/>
    <property type="project" value="UniProtKB-ARBA"/>
</dbReference>
<dbReference type="InterPro" id="IPR003598">
    <property type="entry name" value="Ig_sub2"/>
</dbReference>
<sequence length="2660" mass="299483">MSLVFTKQVQGQLCDPGEGAYFNCATDIKFQGLTATWLKDNKPLDASVADRTKLLAKENHFSLDLSNVQPGDSGQYSCRVTGEGGTAITCSAVLEVHTLSPAEKREREESNHPVFLVKLRDADVILSSTASFMIHVKGNPNPDVKFLKDGTEIKEDSHFTINRDHAPHGSYEVIIHDVKAEDAGQYSVVASNTLGTEQCAASISVKDAKDVFSLLRGHEKKVAPGEEPTFTWFKSGQEFDPEDRFKDAGLYTCVASTSTGKISCSAELSVEGGVSQLLKEPEKPKILTGLGDADSSVGGSAIDHFKFVYPDQESVALIINKVQPEDAGAYKVTLTNDLGEASSEGKLTLSGAPQFQDTIEDQKTAVDDAWKIVTKVSGNPELTWYKNGVPITLDSRIKSIKVDPETFELVFAKTLADDNGNWAVIARNAHGEMSQFFEFSAQMLPKFETRLIDVEANEGKQAILKCKINCSPDPEVKWFKGGTEITKDPRVKVYKDPNGLDCLTINSCSRGMAGEYEVKAINDMGTAACKCTIKVNNDYEVFEKDDFTFAVECDGNPKPVCKWTKEGQSIDTKDGRFEVTMDDKGTYQAEFTNRAGDRKVQSELIVHSADELKIPKCMSDLKSKKAEKGGKTFFQIKIRGDPIPEVKWYFNDIEVVNDDHFQVSVKENEHMYRLDVVGISEEHYGKVRVVAKNENGEDFKEASLEVQFKPEIQAPEEFKAGPGDEASLSFKIRAFPGAEVDFYKKIAQEEGEPKMDKIEKGNRNIREDGTFEVHSLIIKDVVMEDSGEYECLASNRIGNTSSLVKFAVVTEEPSFPKSLEDITTTLGSTETFECIVAGIPRPEIAWFRGDKELKKGKRVLFEEELAENGIKYKMTTRDIVFKDFGQIKLTAKNMVGESESTAIFQIVQIKPTIEADFPRMIEVKEGKEFVLTAKIDGSPPPTAIWLCEGEEIKADGERVIITEEEAEDGSGIITTLRITSAKDEDNGKYTLLVKNTAGEEKMDTMVDIVGKPKPPKVVKEIEPKEITIPGKKELRLTCKISGYPMPTIKWYRDGNEIKPKPMEEPKFTSLLRSAKAVEGSPIKLEGKVSGHPQPEIKWLKNEVEFIPDGDRVQSFQNEDGTFGLIFECTNADDKGTYTAVAVSPEGMARSNGNVTIKSRMKEGVDKSKPSFVRPMGDVAVDEGQKLRITCPVKGNPIPEFSWTKDGKPIASERAHCFSDGELIGIEVINSKMEDAGAYECHLSNELGTITGVCNVKVNKIYQPPFFSTPLNNVKQIVGCDARFVCDVGCNPKPDITWTFNGKPIDDGGKYTIKTNGNMRTLCVKKINDADIGTYKCIATNKEGTKDSSGTLEIVEFIEKGKSDAPEFLKKIGDELVFRGMSARFTALVTGTPEPDYEFFFNGKPLYPTDRIHIVRERTGLIRLSMAYVEESDIGVYGLKILPGQSLGELYKGFDKYTISGLPMPLPDKPLITQMSDTSVTLTWKPAIPLGPNLAPYYMVEMAEYPDGDWFEVYDAVRGITCDINGLTPLRDYRFRVSVRNRFGLSDASPYCVGHRSLFADDTGPRDLFLPKGSQFDISATLFETRRNNTICSQNSCPDVTWNLYGYPMPQVSFKFEGKDIEVGNDKFTISYNRNGIVRLQINKFSQDDVGTYDILSSLKPPTDVNLIGVNGGKIECEIFGVPKPKVIWYKDFTPLKETFRVQAHHYPPETYTLFFEDYITKMKVYTQLRHLIFADLFLIPRSKQIIPRTRGFEKFYHLCEEIGRGTQGVTYFVQQTIPIEADQSGHHCIEEAESKYWWLHRGVKDKAPTIDPVMVPYRFTGGNFAAKMMYGSNMYKQWMFNEFEMMNVLHHPRLVRLVDVYDARDSMTLITELGTGGELLDVITSEKYVTEIEVARIMQQVLEGLEYMHSKSIGHLGLTPLDIIFSRPGGSDIKICDFSLARRIVGIVKLDYGQPEFVAPEIVNGEGASFGSDLWPVGIMTYLLLSGVSPFRGQNDRETLQRIQMGDIDFDFELWQNVSREAKHFVANLLVYKPEERMSVRQALAHPWLQILKQPGIEISEQYQISTERLRTYYVGLKEWYANASCDFMFRRRPLSGAFTPSIVYEMKEWERPEYTIGEFENPSNYQYGPDTYLMQVHDANFPAREVKMPIVKERRRFTDVMEEEFTSQRESRLEAWGRDDFSVHKLSTSKSKLVTGATESIVSIETVKEVIDGTVPFIREKPRDVALSEGKPLVLTCLAIDCIWKKKRMMADVIVRNPLGQSVATYTDILISWTTPTKLNNAPVISYKVQMGHIDTDIDWIDVSEDIRHEYLVVDNLRPAHGYKFRILALNKYGLSIPSIPSKIAMTPSSGASRAEFYEALQSLQAREDINLDIEVAPTTYDCETKPLKIKSENPKDLEYISELSKGRFSVTSNVSSIGKLFSVKVFDKSDEEGEDAAKREFKNLRTLRHEKLVSLLEGYETSKMYLLKFDQLPAIDLLTYLSEKSYYSEDIVADISSQILDGISYIHWRGKVYLNLEPGNILVYSGRSLGSMVKGTYNFDYAAPEILENAQALSSGETPDESKDNILKVRFKFEYLYKEATMEVTRLLMWIFKRSPMKRPSLEEIMSHRWLNNADYMLKKRERARFNTNRIQKLSTEFNRSRLQMDVSGSDFFSKLVQ</sequence>
<dbReference type="GO" id="GO:0009653">
    <property type="term" value="P:anatomical structure morphogenesis"/>
    <property type="evidence" value="ECO:0007669"/>
    <property type="project" value="UniProtKB-ARBA"/>
</dbReference>
<evidence type="ECO:0000256" key="4">
    <source>
        <dbReference type="ARBA" id="ARBA00022737"/>
    </source>
</evidence>
<dbReference type="CDD" id="cd00063">
    <property type="entry name" value="FN3"/>
    <property type="match status" value="2"/>
</dbReference>
<keyword evidence="10" id="KW-1185">Reference proteome</keyword>
<dbReference type="PROSITE" id="PS50853">
    <property type="entry name" value="FN3"/>
    <property type="match status" value="2"/>
</dbReference>
<dbReference type="PROSITE" id="PS50835">
    <property type="entry name" value="IG_LIKE"/>
    <property type="match status" value="9"/>
</dbReference>
<dbReference type="GO" id="GO:0040017">
    <property type="term" value="P:positive regulation of locomotion"/>
    <property type="evidence" value="ECO:0007669"/>
    <property type="project" value="UniProtKB-ARBA"/>
</dbReference>
<dbReference type="SUPFAM" id="SSF48726">
    <property type="entry name" value="Immunoglobulin"/>
    <property type="match status" value="17"/>
</dbReference>
<accession>A0A7R8D541</accession>
<dbReference type="Proteomes" id="UP000675881">
    <property type="component" value="Chromosome 7"/>
</dbReference>
<dbReference type="Gene3D" id="2.60.40.10">
    <property type="entry name" value="Immunoglobulins"/>
    <property type="match status" value="19"/>
</dbReference>
<evidence type="ECO:0000313" key="9">
    <source>
        <dbReference type="EMBL" id="CAF3002460.1"/>
    </source>
</evidence>
<dbReference type="Gene3D" id="1.10.510.10">
    <property type="entry name" value="Transferase(Phosphotransferase) domain 1"/>
    <property type="match status" value="2"/>
</dbReference>
<evidence type="ECO:0000313" key="10">
    <source>
        <dbReference type="Proteomes" id="UP000675881"/>
    </source>
</evidence>
<dbReference type="SUPFAM" id="SSF56112">
    <property type="entry name" value="Protein kinase-like (PK-like)"/>
    <property type="match status" value="2"/>
</dbReference>
<dbReference type="PANTHER" id="PTHR47633">
    <property type="entry name" value="IMMUNOGLOBULIN"/>
    <property type="match status" value="1"/>
</dbReference>
<evidence type="ECO:0000256" key="8">
    <source>
        <dbReference type="ARBA" id="ARBA00023319"/>
    </source>
</evidence>